<keyword evidence="5" id="KW-0539">Nucleus</keyword>
<accession>A0ABQ7GS39</accession>
<dbReference type="InterPro" id="IPR001471">
    <property type="entry name" value="AP2/ERF_dom"/>
</dbReference>
<feature type="compositionally biased region" description="Basic and acidic residues" evidence="6">
    <location>
        <begin position="587"/>
        <end position="620"/>
    </location>
</feature>
<keyword evidence="4" id="KW-0804">Transcription</keyword>
<dbReference type="Proteomes" id="UP000815325">
    <property type="component" value="Unassembled WGS sequence"/>
</dbReference>
<proteinExistence type="predicted"/>
<dbReference type="EMBL" id="MU069616">
    <property type="protein sequence ID" value="KAF5837436.1"/>
    <property type="molecule type" value="Genomic_DNA"/>
</dbReference>
<evidence type="ECO:0000259" key="7">
    <source>
        <dbReference type="PROSITE" id="PS51032"/>
    </source>
</evidence>
<feature type="region of interest" description="Disordered" evidence="6">
    <location>
        <begin position="486"/>
        <end position="507"/>
    </location>
</feature>
<keyword evidence="2" id="KW-0805">Transcription regulation</keyword>
<feature type="region of interest" description="Disordered" evidence="6">
    <location>
        <begin position="388"/>
        <end position="408"/>
    </location>
</feature>
<feature type="domain" description="AP2/ERF" evidence="7">
    <location>
        <begin position="233"/>
        <end position="297"/>
    </location>
</feature>
<name>A0ABQ7GS39_DUNSA</name>
<evidence type="ECO:0000256" key="2">
    <source>
        <dbReference type="ARBA" id="ARBA00023015"/>
    </source>
</evidence>
<protein>
    <recommendedName>
        <fullName evidence="7">AP2/ERF domain-containing protein</fullName>
    </recommendedName>
</protein>
<evidence type="ECO:0000256" key="4">
    <source>
        <dbReference type="ARBA" id="ARBA00023163"/>
    </source>
</evidence>
<evidence type="ECO:0000256" key="3">
    <source>
        <dbReference type="ARBA" id="ARBA00023125"/>
    </source>
</evidence>
<sequence length="714" mass="76439">MYTVKSKAAFTQDSQTSPCPAKFTRTALEAFRPCRRFGLFNNFGTPSPWRHAVLRVGRSMELTTLCEEYPGCFRMSMLPEALGNAAQLGVRDVQGAGTKTKHSDMQALLHGIAQLQSHTAAAAAGSSIQALPMQPHHVLFSTTAAGVEPPPVPATQPLLPPHAQISTSTGIKPTPPLPKAKHVGGRKLVEQQQGGPGMEDIADEEEEAREEERRQAKRARGIHPSSLPFTFYSYLGVFKEGGDSGTQYSARAALVNKDSKKAHILVGRFDHEDEAAQARDVAIMALGASPNPRLNFDADHYTLEAVKLMLMTLCEEYPSHFRMSMLPEALSNASLLGVRGDLDPSATNGSMEIVDQGGAKQRQPPCVDAVQLMGQPGGATLVRPIQEQQQQQQQQLQPSRETCTTSRCQSKLEPWASESSLVEHPAPWPPKPNAVALRISVLRAPQSQPSTQLAQAAPAKPAAAQSSTAQGFKAAAAPESAAQAVQPSVAATPAEASTSQQAEGQQHAPVQLVSVTLNPTFDSAYSWGNRRWQDTQRHEDPLDMLALLATEEVDYKAGCKGSGGGASRVGAGVLLSQPSTGPGKKRGREEGKEYKQSDAGDGDAVHSEGGDREDGGEGRKGSKKRARQGGVAGEAGGIANRPLLNGPRHVRVAQAEQLLQRLAREDFDVFSTAVKSTYPSVCMPAEYLMPNITSAVTMKRNIVEPDSCSQPMEL</sequence>
<evidence type="ECO:0000256" key="5">
    <source>
        <dbReference type="ARBA" id="ARBA00023242"/>
    </source>
</evidence>
<organism evidence="8 9">
    <name type="scientific">Dunaliella salina</name>
    <name type="common">Green alga</name>
    <name type="synonym">Protococcus salinus</name>
    <dbReference type="NCBI Taxonomy" id="3046"/>
    <lineage>
        <taxon>Eukaryota</taxon>
        <taxon>Viridiplantae</taxon>
        <taxon>Chlorophyta</taxon>
        <taxon>core chlorophytes</taxon>
        <taxon>Chlorophyceae</taxon>
        <taxon>CS clade</taxon>
        <taxon>Chlamydomonadales</taxon>
        <taxon>Dunaliellaceae</taxon>
        <taxon>Dunaliella</taxon>
    </lineage>
</organism>
<evidence type="ECO:0000313" key="8">
    <source>
        <dbReference type="EMBL" id="KAF5837436.1"/>
    </source>
</evidence>
<feature type="compositionally biased region" description="Acidic residues" evidence="6">
    <location>
        <begin position="200"/>
        <end position="209"/>
    </location>
</feature>
<feature type="compositionally biased region" description="Low complexity" evidence="6">
    <location>
        <begin position="388"/>
        <end position="397"/>
    </location>
</feature>
<evidence type="ECO:0000256" key="1">
    <source>
        <dbReference type="ARBA" id="ARBA00004123"/>
    </source>
</evidence>
<comment type="caution">
    <text evidence="8">The sequence shown here is derived from an EMBL/GenBank/DDBJ whole genome shotgun (WGS) entry which is preliminary data.</text>
</comment>
<feature type="region of interest" description="Disordered" evidence="6">
    <location>
        <begin position="559"/>
        <end position="644"/>
    </location>
</feature>
<feature type="compositionally biased region" description="Polar residues" evidence="6">
    <location>
        <begin position="495"/>
        <end position="504"/>
    </location>
</feature>
<gene>
    <name evidence="8" type="ORF">DUNSADRAFT_4416</name>
</gene>
<keyword evidence="9" id="KW-1185">Reference proteome</keyword>
<feature type="region of interest" description="Disordered" evidence="6">
    <location>
        <begin position="164"/>
        <end position="220"/>
    </location>
</feature>
<feature type="compositionally biased region" description="Polar residues" evidence="6">
    <location>
        <begin position="398"/>
        <end position="408"/>
    </location>
</feature>
<keyword evidence="3" id="KW-0238">DNA-binding</keyword>
<comment type="subcellular location">
    <subcellularLocation>
        <location evidence="1">Nucleus</location>
    </subcellularLocation>
</comment>
<reference evidence="8" key="1">
    <citation type="submission" date="2017-08" db="EMBL/GenBank/DDBJ databases">
        <authorList>
            <person name="Polle J.E."/>
            <person name="Barry K."/>
            <person name="Cushman J."/>
            <person name="Schmutz J."/>
            <person name="Tran D."/>
            <person name="Hathwaick L.T."/>
            <person name="Yim W.C."/>
            <person name="Jenkins J."/>
            <person name="Mckie-Krisberg Z.M."/>
            <person name="Prochnik S."/>
            <person name="Lindquist E."/>
            <person name="Dockter R.B."/>
            <person name="Adam C."/>
            <person name="Molina H."/>
            <person name="Bunkerborg J."/>
            <person name="Jin E."/>
            <person name="Buchheim M."/>
            <person name="Magnuson J."/>
        </authorList>
    </citation>
    <scope>NUCLEOTIDE SEQUENCE</scope>
    <source>
        <strain evidence="8">CCAP 19/18</strain>
    </source>
</reference>
<evidence type="ECO:0000313" key="9">
    <source>
        <dbReference type="Proteomes" id="UP000815325"/>
    </source>
</evidence>
<dbReference type="PROSITE" id="PS51032">
    <property type="entry name" value="AP2_ERF"/>
    <property type="match status" value="1"/>
</dbReference>
<evidence type="ECO:0000256" key="6">
    <source>
        <dbReference type="SAM" id="MobiDB-lite"/>
    </source>
</evidence>